<proteinExistence type="predicted"/>
<dbReference type="SUPFAM" id="SSF53448">
    <property type="entry name" value="Nucleotide-diphospho-sugar transferases"/>
    <property type="match status" value="1"/>
</dbReference>
<dbReference type="OMA" id="ACAKPWD"/>
<keyword evidence="3" id="KW-1185">Reference proteome</keyword>
<dbReference type="GO" id="GO:0016757">
    <property type="term" value="F:glycosyltransferase activity"/>
    <property type="evidence" value="ECO:0007669"/>
    <property type="project" value="InterPro"/>
</dbReference>
<dbReference type="Gene3D" id="3.90.550.10">
    <property type="entry name" value="Spore Coat Polysaccharide Biosynthesis Protein SpsA, Chain A"/>
    <property type="match status" value="1"/>
</dbReference>
<comment type="caution">
    <text evidence="2">The sequence shown here is derived from an EMBL/GenBank/DDBJ whole genome shotgun (WGS) entry which is preliminary data.</text>
</comment>
<gene>
    <name evidence="2" type="ORF">PGLA1383_LOCUS20722</name>
</gene>
<name>A0A813EMV6_POLGL</name>
<sequence>MARASEAARVAYEASNQLADRLSELLHEAEASLRARPLGPTWLPEGCEDAPPDIMAKLVAMTAGAGPHPPDPAVDVFWMALCREAGSMQGKVRAGTLGSPRSSSPSGEPGGVEAFADEAGHRWEDLEAALAAGVPSAAPPVAPEQPRIEVYATHLTNDDYILGAQVLAASLLATGTARPLLALVTDGVSTQGRADLRDAGWALVEVSLAGVAGEDTPQAQGFFSKIWLWALPCHKVVYIDTDVLVVASLDPLFELCRGSQLAGAPDSQPHMDDEFVVQTGLLVLEPSPERFSDLWEIISGARRPKKLDDWRQLEQGFLTAYFDNSEDLASAGGGCGVGWQRLPGQYNFCARYCLRPLYDGLAPLTTSMVHYACAKPWDPMQRNFAPPAYTQLYLAFAKAAGIPWRTVDCAADRARERETAAKMRRFMEERGEA</sequence>
<protein>
    <recommendedName>
        <fullName evidence="4">Hexosyltransferase</fullName>
    </recommendedName>
</protein>
<dbReference type="InterPro" id="IPR002495">
    <property type="entry name" value="Glyco_trans_8"/>
</dbReference>
<feature type="compositionally biased region" description="Low complexity" evidence="1">
    <location>
        <begin position="95"/>
        <end position="107"/>
    </location>
</feature>
<evidence type="ECO:0000313" key="2">
    <source>
        <dbReference type="EMBL" id="CAE8602481.1"/>
    </source>
</evidence>
<dbReference type="InterPro" id="IPR050587">
    <property type="entry name" value="GNT1/Glycosyltrans_8"/>
</dbReference>
<dbReference type="PANTHER" id="PTHR11183">
    <property type="entry name" value="GLYCOGENIN SUBFAMILY MEMBER"/>
    <property type="match status" value="1"/>
</dbReference>
<reference evidence="2" key="1">
    <citation type="submission" date="2021-02" db="EMBL/GenBank/DDBJ databases">
        <authorList>
            <person name="Dougan E. K."/>
            <person name="Rhodes N."/>
            <person name="Thang M."/>
            <person name="Chan C."/>
        </authorList>
    </citation>
    <scope>NUCLEOTIDE SEQUENCE</scope>
</reference>
<dbReference type="Proteomes" id="UP000654075">
    <property type="component" value="Unassembled WGS sequence"/>
</dbReference>
<dbReference type="InterPro" id="IPR029044">
    <property type="entry name" value="Nucleotide-diphossugar_trans"/>
</dbReference>
<organism evidence="2 3">
    <name type="scientific">Polarella glacialis</name>
    <name type="common">Dinoflagellate</name>
    <dbReference type="NCBI Taxonomy" id="89957"/>
    <lineage>
        <taxon>Eukaryota</taxon>
        <taxon>Sar</taxon>
        <taxon>Alveolata</taxon>
        <taxon>Dinophyceae</taxon>
        <taxon>Suessiales</taxon>
        <taxon>Suessiaceae</taxon>
        <taxon>Polarella</taxon>
    </lineage>
</organism>
<dbReference type="OrthoDB" id="439555at2759"/>
<feature type="region of interest" description="Disordered" evidence="1">
    <location>
        <begin position="91"/>
        <end position="113"/>
    </location>
</feature>
<evidence type="ECO:0000313" key="3">
    <source>
        <dbReference type="Proteomes" id="UP000654075"/>
    </source>
</evidence>
<dbReference type="AlphaFoldDB" id="A0A813EMV6"/>
<evidence type="ECO:0000256" key="1">
    <source>
        <dbReference type="SAM" id="MobiDB-lite"/>
    </source>
</evidence>
<dbReference type="EMBL" id="CAJNNV010014339">
    <property type="protein sequence ID" value="CAE8602481.1"/>
    <property type="molecule type" value="Genomic_DNA"/>
</dbReference>
<dbReference type="Pfam" id="PF01501">
    <property type="entry name" value="Glyco_transf_8"/>
    <property type="match status" value="1"/>
</dbReference>
<evidence type="ECO:0008006" key="4">
    <source>
        <dbReference type="Google" id="ProtNLM"/>
    </source>
</evidence>
<accession>A0A813EMV6</accession>